<accession>A0A498MW19</accession>
<evidence type="ECO:0000313" key="2">
    <source>
        <dbReference type="EMBL" id="RXN24631.1"/>
    </source>
</evidence>
<protein>
    <submittedName>
        <fullName evidence="2">E3 ubiquitin-ligase TRIM39-like protein</fullName>
    </submittedName>
</protein>
<proteinExistence type="predicted"/>
<reference evidence="2 3" key="1">
    <citation type="submission" date="2018-03" db="EMBL/GenBank/DDBJ databases">
        <title>Draft genome sequence of Rohu Carp (Labeo rohita).</title>
        <authorList>
            <person name="Das P."/>
            <person name="Kushwaha B."/>
            <person name="Joshi C.G."/>
            <person name="Kumar D."/>
            <person name="Nagpure N.S."/>
            <person name="Sahoo L."/>
            <person name="Das S.P."/>
            <person name="Bit A."/>
            <person name="Patnaik S."/>
            <person name="Meher P.K."/>
            <person name="Jayasankar P."/>
            <person name="Koringa P.G."/>
            <person name="Patel N.V."/>
            <person name="Hinsu A.T."/>
            <person name="Kumar R."/>
            <person name="Pandey M."/>
            <person name="Agarwal S."/>
            <person name="Srivastava S."/>
            <person name="Singh M."/>
            <person name="Iquebal M.A."/>
            <person name="Jaiswal S."/>
            <person name="Angadi U.B."/>
            <person name="Kumar N."/>
            <person name="Raza M."/>
            <person name="Shah T.M."/>
            <person name="Rai A."/>
            <person name="Jena J.K."/>
        </authorList>
    </citation>
    <scope>NUCLEOTIDE SEQUENCE [LARGE SCALE GENOMIC DNA]</scope>
    <source>
        <strain evidence="2">DASCIFA01</strain>
        <tissue evidence="2">Testis</tissue>
    </source>
</reference>
<evidence type="ECO:0000313" key="3">
    <source>
        <dbReference type="Proteomes" id="UP000290572"/>
    </source>
</evidence>
<organism evidence="2 3">
    <name type="scientific">Labeo rohita</name>
    <name type="common">Indian major carp</name>
    <name type="synonym">Cyprinus rohita</name>
    <dbReference type="NCBI Taxonomy" id="84645"/>
    <lineage>
        <taxon>Eukaryota</taxon>
        <taxon>Metazoa</taxon>
        <taxon>Chordata</taxon>
        <taxon>Craniata</taxon>
        <taxon>Vertebrata</taxon>
        <taxon>Euteleostomi</taxon>
        <taxon>Actinopterygii</taxon>
        <taxon>Neopterygii</taxon>
        <taxon>Teleostei</taxon>
        <taxon>Ostariophysi</taxon>
        <taxon>Cypriniformes</taxon>
        <taxon>Cyprinidae</taxon>
        <taxon>Labeoninae</taxon>
        <taxon>Labeonini</taxon>
        <taxon>Labeo</taxon>
    </lineage>
</organism>
<sequence>MIQERIKKIQDIKHSAEVRNISSSLFNTPETRQWPEISMKTHVSLETLRRALTQLQHNLDEKLTKTELKRMQQYAGFEEGKSNGRIITKKKRNQQTRYK</sequence>
<dbReference type="Proteomes" id="UP000290572">
    <property type="component" value="Unassembled WGS sequence"/>
</dbReference>
<keyword evidence="2" id="KW-0436">Ligase</keyword>
<dbReference type="GO" id="GO:0016874">
    <property type="term" value="F:ligase activity"/>
    <property type="evidence" value="ECO:0007669"/>
    <property type="project" value="UniProtKB-KW"/>
</dbReference>
<gene>
    <name evidence="2" type="ORF">ROHU_006037</name>
</gene>
<dbReference type="EMBL" id="QBIY01012524">
    <property type="protein sequence ID" value="RXN24631.1"/>
    <property type="molecule type" value="Genomic_DNA"/>
</dbReference>
<name>A0A498MW19_LABRO</name>
<evidence type="ECO:0000256" key="1">
    <source>
        <dbReference type="SAM" id="MobiDB-lite"/>
    </source>
</evidence>
<feature type="compositionally biased region" description="Basic residues" evidence="1">
    <location>
        <begin position="87"/>
        <end position="99"/>
    </location>
</feature>
<comment type="caution">
    <text evidence="2">The sequence shown here is derived from an EMBL/GenBank/DDBJ whole genome shotgun (WGS) entry which is preliminary data.</text>
</comment>
<feature type="region of interest" description="Disordered" evidence="1">
    <location>
        <begin position="79"/>
        <end position="99"/>
    </location>
</feature>
<keyword evidence="3" id="KW-1185">Reference proteome</keyword>
<dbReference type="AlphaFoldDB" id="A0A498MW19"/>